<dbReference type="OrthoDB" id="10378012at2759"/>
<reference evidence="2 3" key="1">
    <citation type="submission" date="2019-03" db="EMBL/GenBank/DDBJ databases">
        <authorList>
            <person name="Gaulin E."/>
            <person name="Dumas B."/>
        </authorList>
    </citation>
    <scope>NUCLEOTIDE SEQUENCE [LARGE SCALE GENOMIC DNA]</scope>
    <source>
        <strain evidence="2">CBS 568.67</strain>
    </source>
</reference>
<gene>
    <name evidence="2" type="primary">Aste57867_13735</name>
    <name evidence="1" type="ORF">As57867_013685</name>
    <name evidence="2" type="ORF">ASTE57867_13735</name>
</gene>
<dbReference type="EMBL" id="CAADRA010005500">
    <property type="protein sequence ID" value="VFT90568.1"/>
    <property type="molecule type" value="Genomic_DNA"/>
</dbReference>
<dbReference type="EMBL" id="VJMH01005479">
    <property type="protein sequence ID" value="KAF0695447.1"/>
    <property type="molecule type" value="Genomic_DNA"/>
</dbReference>
<proteinExistence type="predicted"/>
<protein>
    <submittedName>
        <fullName evidence="2">Aste57867_13735 protein</fullName>
    </submittedName>
</protein>
<evidence type="ECO:0000313" key="1">
    <source>
        <dbReference type="EMBL" id="KAF0695447.1"/>
    </source>
</evidence>
<sequence length="72" mass="8007">MADQVVDYGHAFATCLMEGEGEFSTKLNNYDAAERLDLCSDSEDRRYMALLATMDASDSLKHLSPVHMLSSM</sequence>
<name>A0A485KYU3_9STRA</name>
<keyword evidence="3" id="KW-1185">Reference proteome</keyword>
<accession>A0A485KYU3</accession>
<evidence type="ECO:0000313" key="3">
    <source>
        <dbReference type="Proteomes" id="UP000332933"/>
    </source>
</evidence>
<dbReference type="Proteomes" id="UP000332933">
    <property type="component" value="Unassembled WGS sequence"/>
</dbReference>
<reference evidence="1" key="2">
    <citation type="submission" date="2019-06" db="EMBL/GenBank/DDBJ databases">
        <title>Genomics analysis of Aphanomyces spp. identifies a new class of oomycete effector associated with host adaptation.</title>
        <authorList>
            <person name="Gaulin E."/>
        </authorList>
    </citation>
    <scope>NUCLEOTIDE SEQUENCE</scope>
    <source>
        <strain evidence="1">CBS 578.67</strain>
    </source>
</reference>
<evidence type="ECO:0000313" key="2">
    <source>
        <dbReference type="EMBL" id="VFT90568.1"/>
    </source>
</evidence>
<organism evidence="2 3">
    <name type="scientific">Aphanomyces stellatus</name>
    <dbReference type="NCBI Taxonomy" id="120398"/>
    <lineage>
        <taxon>Eukaryota</taxon>
        <taxon>Sar</taxon>
        <taxon>Stramenopiles</taxon>
        <taxon>Oomycota</taxon>
        <taxon>Saprolegniomycetes</taxon>
        <taxon>Saprolegniales</taxon>
        <taxon>Verrucalvaceae</taxon>
        <taxon>Aphanomyces</taxon>
    </lineage>
</organism>
<dbReference type="AlphaFoldDB" id="A0A485KYU3"/>